<proteinExistence type="inferred from homology"/>
<dbReference type="GO" id="GO:0000785">
    <property type="term" value="C:chromatin"/>
    <property type="evidence" value="ECO:0007669"/>
    <property type="project" value="EnsemblFungi"/>
</dbReference>
<dbReference type="EMBL" id="KV453842">
    <property type="protein sequence ID" value="ODV90145.1"/>
    <property type="molecule type" value="Genomic_DNA"/>
</dbReference>
<dbReference type="AlphaFoldDB" id="A0A1E4TEG9"/>
<sequence length="191" mass="22124">MFWLSRISDIIRIAPTELQRHTLEALEDEINKKFSNKVLLDTGLCICLYDIESIQDGMLRPGDAGIYVNVEFRMIVFRPFIGEVLVGWISSCTSEGIKVRMHFFDDIWIPKQFLFSDCSFVPKEQAWVWRPEGQELYLDNNEKIRFRIEQEIFSETGPARPDNAEGFVTPPYSLVASCQSEGMGLVSWWDD</sequence>
<gene>
    <name evidence="9" type="ORF">CANCADRAFT_101697</name>
</gene>
<dbReference type="GO" id="GO:0006386">
    <property type="term" value="P:termination of RNA polymerase III transcription"/>
    <property type="evidence" value="ECO:0007669"/>
    <property type="project" value="EnsemblFungi"/>
</dbReference>
<evidence type="ECO:0000256" key="1">
    <source>
        <dbReference type="ARBA" id="ARBA00004123"/>
    </source>
</evidence>
<dbReference type="PANTHER" id="PTHR12709">
    <property type="entry name" value="DNA-DIRECTED RNA POLYMERASE II, III"/>
    <property type="match status" value="1"/>
</dbReference>
<accession>A0A1E4TEG9</accession>
<dbReference type="GO" id="GO:0006384">
    <property type="term" value="P:transcription initiation at RNA polymerase III promoter"/>
    <property type="evidence" value="ECO:0007669"/>
    <property type="project" value="EnsemblFungi"/>
</dbReference>
<dbReference type="InterPro" id="IPR012340">
    <property type="entry name" value="NA-bd_OB-fold"/>
</dbReference>
<dbReference type="CDD" id="cd04330">
    <property type="entry name" value="RNAP_III_Rpc25_N"/>
    <property type="match status" value="1"/>
</dbReference>
<keyword evidence="4 6" id="KW-0804">Transcription</keyword>
<evidence type="ECO:0000256" key="5">
    <source>
        <dbReference type="ARBA" id="ARBA00023242"/>
    </source>
</evidence>
<comment type="similarity">
    <text evidence="2">Belongs to the eukaryotic RPB7/RPC8 RNA polymerase subunit family.</text>
</comment>
<comment type="subcellular location">
    <subcellularLocation>
        <location evidence="1 6">Nucleus</location>
    </subcellularLocation>
</comment>
<dbReference type="PANTHER" id="PTHR12709:SF1">
    <property type="entry name" value="DNA-DIRECTED RNA POLYMERASE III SUBUNIT RPC8"/>
    <property type="match status" value="1"/>
</dbReference>
<feature type="domain" description="RNA polymerase III subunit Rpc25" evidence="8">
    <location>
        <begin position="83"/>
        <end position="189"/>
    </location>
</feature>
<keyword evidence="5 6" id="KW-0539">Nucleus</keyword>
<comment type="function">
    <text evidence="6">DNA-dependent RNA polymerase which catalyzes the transcription of DNA into RNA using the four ribonucleoside triphosphates as substrates.</text>
</comment>
<evidence type="ECO:0000313" key="9">
    <source>
        <dbReference type="EMBL" id="ODV90145.1"/>
    </source>
</evidence>
<dbReference type="InterPro" id="IPR013238">
    <property type="entry name" value="RNA_pol_III_Rbc25"/>
</dbReference>
<dbReference type="Pfam" id="PF03876">
    <property type="entry name" value="SHS2_Rpb7-N"/>
    <property type="match status" value="1"/>
</dbReference>
<protein>
    <recommendedName>
        <fullName evidence="6">DNA-directed RNA polymerase subunit</fullName>
    </recommendedName>
</protein>
<dbReference type="GO" id="GO:0003677">
    <property type="term" value="F:DNA binding"/>
    <property type="evidence" value="ECO:0007669"/>
    <property type="project" value="InterPro"/>
</dbReference>
<dbReference type="InterPro" id="IPR045113">
    <property type="entry name" value="Rpb7-like"/>
</dbReference>
<dbReference type="InterPro" id="IPR005576">
    <property type="entry name" value="Rpb7-like_N"/>
</dbReference>
<dbReference type="SUPFAM" id="SSF88798">
    <property type="entry name" value="N-terminal, heterodimerisation domain of RBP7 (RpoE)"/>
    <property type="match status" value="1"/>
</dbReference>
<evidence type="ECO:0000259" key="8">
    <source>
        <dbReference type="Pfam" id="PF08292"/>
    </source>
</evidence>
<dbReference type="Gene3D" id="2.40.50.140">
    <property type="entry name" value="Nucleic acid-binding proteins"/>
    <property type="match status" value="1"/>
</dbReference>
<evidence type="ECO:0000256" key="2">
    <source>
        <dbReference type="ARBA" id="ARBA00009307"/>
    </source>
</evidence>
<evidence type="ECO:0000313" key="10">
    <source>
        <dbReference type="Proteomes" id="UP000095023"/>
    </source>
</evidence>
<dbReference type="GO" id="GO:0003899">
    <property type="term" value="F:DNA-directed RNA polymerase activity"/>
    <property type="evidence" value="ECO:0007669"/>
    <property type="project" value="EnsemblFungi"/>
</dbReference>
<dbReference type="GO" id="GO:0042797">
    <property type="term" value="P:tRNA transcription by RNA polymerase III"/>
    <property type="evidence" value="ECO:0007669"/>
    <property type="project" value="EnsemblFungi"/>
</dbReference>
<dbReference type="Pfam" id="PF08292">
    <property type="entry name" value="RNA_pol_Rbc25"/>
    <property type="match status" value="1"/>
</dbReference>
<dbReference type="GO" id="GO:0005666">
    <property type="term" value="C:RNA polymerase III complex"/>
    <property type="evidence" value="ECO:0007669"/>
    <property type="project" value="EnsemblFungi"/>
</dbReference>
<dbReference type="Gene3D" id="3.30.1490.120">
    <property type="entry name" value="RNA polymerase Rpb7-like, N-terminal domain"/>
    <property type="match status" value="1"/>
</dbReference>
<dbReference type="FunFam" id="2.40.50.140:FF:000221">
    <property type="entry name" value="DNA-directed RNA polymerase III subunit"/>
    <property type="match status" value="1"/>
</dbReference>
<evidence type="ECO:0000259" key="7">
    <source>
        <dbReference type="Pfam" id="PF03876"/>
    </source>
</evidence>
<evidence type="ECO:0000256" key="4">
    <source>
        <dbReference type="ARBA" id="ARBA00023163"/>
    </source>
</evidence>
<evidence type="ECO:0000256" key="6">
    <source>
        <dbReference type="RuleBase" id="RU369086"/>
    </source>
</evidence>
<evidence type="ECO:0000256" key="3">
    <source>
        <dbReference type="ARBA" id="ARBA00022478"/>
    </source>
</evidence>
<dbReference type="InterPro" id="IPR004519">
    <property type="entry name" value="RNAP_E/RPC8"/>
</dbReference>
<name>A0A1E4TEG9_9ASCO</name>
<feature type="domain" description="RNA polymerase Rpb7-like N-terminal" evidence="7">
    <location>
        <begin position="8"/>
        <end position="63"/>
    </location>
</feature>
<organism evidence="9 10">
    <name type="scientific">Tortispora caseinolytica NRRL Y-17796</name>
    <dbReference type="NCBI Taxonomy" id="767744"/>
    <lineage>
        <taxon>Eukaryota</taxon>
        <taxon>Fungi</taxon>
        <taxon>Dikarya</taxon>
        <taxon>Ascomycota</taxon>
        <taxon>Saccharomycotina</taxon>
        <taxon>Trigonopsidomycetes</taxon>
        <taxon>Trigonopsidales</taxon>
        <taxon>Trigonopsidaceae</taxon>
        <taxon>Tortispora</taxon>
    </lineage>
</organism>
<dbReference type="Proteomes" id="UP000095023">
    <property type="component" value="Unassembled WGS sequence"/>
</dbReference>
<dbReference type="SUPFAM" id="SSF50249">
    <property type="entry name" value="Nucleic acid-binding proteins"/>
    <property type="match status" value="1"/>
</dbReference>
<keyword evidence="10" id="KW-1185">Reference proteome</keyword>
<dbReference type="InterPro" id="IPR036898">
    <property type="entry name" value="RNA_pol_Rpb7-like_N_sf"/>
</dbReference>
<dbReference type="NCBIfam" id="TIGR00448">
    <property type="entry name" value="rpoE"/>
    <property type="match status" value="1"/>
</dbReference>
<dbReference type="OrthoDB" id="10256606at2759"/>
<keyword evidence="3 6" id="KW-0240">DNA-directed RNA polymerase</keyword>
<reference evidence="10" key="1">
    <citation type="submission" date="2016-02" db="EMBL/GenBank/DDBJ databases">
        <title>Comparative genomics of biotechnologically important yeasts.</title>
        <authorList>
            <consortium name="DOE Joint Genome Institute"/>
            <person name="Riley R."/>
            <person name="Haridas S."/>
            <person name="Wolfe K.H."/>
            <person name="Lopes M.R."/>
            <person name="Hittinger C.T."/>
            <person name="Goker M."/>
            <person name="Salamov A."/>
            <person name="Wisecaver J."/>
            <person name="Long T.M."/>
            <person name="Aerts A.L."/>
            <person name="Barry K."/>
            <person name="Choi C."/>
            <person name="Clum A."/>
            <person name="Coughlan A.Y."/>
            <person name="Deshpande S."/>
            <person name="Douglass A.P."/>
            <person name="Hanson S.J."/>
            <person name="Klenk H.-P."/>
            <person name="Labutti K."/>
            <person name="Lapidus A."/>
            <person name="Lindquist E."/>
            <person name="Lipzen A."/>
            <person name="Meier-Kolthoff J.P."/>
            <person name="Ohm R.A."/>
            <person name="Otillar R.P."/>
            <person name="Pangilinan J."/>
            <person name="Peng Y."/>
            <person name="Rokas A."/>
            <person name="Rosa C.A."/>
            <person name="Scheuner C."/>
            <person name="Sibirny A.A."/>
            <person name="Slot J.C."/>
            <person name="Stielow J.B."/>
            <person name="Sun H."/>
            <person name="Kurtzman C.P."/>
            <person name="Blackwell M."/>
            <person name="Jeffries T.W."/>
            <person name="Grigoriev I.V."/>
        </authorList>
    </citation>
    <scope>NUCLEOTIDE SEQUENCE [LARGE SCALE GENOMIC DNA]</scope>
    <source>
        <strain evidence="10">NRRL Y-17796</strain>
    </source>
</reference>